<evidence type="ECO:0000313" key="3">
    <source>
        <dbReference type="EMBL" id="MBA8910974.1"/>
    </source>
</evidence>
<dbReference type="EMBL" id="JACJIB010000001">
    <property type="protein sequence ID" value="MBA8910974.1"/>
    <property type="molecule type" value="Genomic_DNA"/>
</dbReference>
<feature type="domain" description="ATPase AAA-type core" evidence="2">
    <location>
        <begin position="322"/>
        <end position="459"/>
    </location>
</feature>
<dbReference type="Gene3D" id="3.40.50.300">
    <property type="entry name" value="P-loop containing nucleotide triphosphate hydrolases"/>
    <property type="match status" value="1"/>
</dbReference>
<dbReference type="GO" id="GO:0051131">
    <property type="term" value="P:chaperone-mediated protein complex assembly"/>
    <property type="evidence" value="ECO:0007669"/>
    <property type="project" value="TreeGrafter"/>
</dbReference>
<dbReference type="GO" id="GO:0007005">
    <property type="term" value="P:mitochondrion organization"/>
    <property type="evidence" value="ECO:0007669"/>
    <property type="project" value="TreeGrafter"/>
</dbReference>
<evidence type="ECO:0000259" key="2">
    <source>
        <dbReference type="Pfam" id="PF00004"/>
    </source>
</evidence>
<dbReference type="GO" id="GO:0005524">
    <property type="term" value="F:ATP binding"/>
    <property type="evidence" value="ECO:0007669"/>
    <property type="project" value="InterPro"/>
</dbReference>
<evidence type="ECO:0000256" key="1">
    <source>
        <dbReference type="SAM" id="MobiDB-lite"/>
    </source>
</evidence>
<name>A0AA40RXQ4_9HYPH</name>
<proteinExistence type="predicted"/>
<dbReference type="PANTHER" id="PTHR43718:SF2">
    <property type="entry name" value="LON PROTEASE HOMOLOG, MITOCHONDRIAL"/>
    <property type="match status" value="1"/>
</dbReference>
<organism evidence="3 4">
    <name type="scientific">Methylorubrum thiocyanatum</name>
    <dbReference type="NCBI Taxonomy" id="47958"/>
    <lineage>
        <taxon>Bacteria</taxon>
        <taxon>Pseudomonadati</taxon>
        <taxon>Pseudomonadota</taxon>
        <taxon>Alphaproteobacteria</taxon>
        <taxon>Hyphomicrobiales</taxon>
        <taxon>Methylobacteriaceae</taxon>
        <taxon>Methylorubrum</taxon>
    </lineage>
</organism>
<dbReference type="AlphaFoldDB" id="A0AA40RXQ4"/>
<dbReference type="InterPro" id="IPR027065">
    <property type="entry name" value="Lon_Prtase"/>
</dbReference>
<feature type="compositionally biased region" description="Basic and acidic residues" evidence="1">
    <location>
        <begin position="216"/>
        <end position="229"/>
    </location>
</feature>
<dbReference type="PANTHER" id="PTHR43718">
    <property type="entry name" value="LON PROTEASE"/>
    <property type="match status" value="1"/>
</dbReference>
<dbReference type="Pfam" id="PF00004">
    <property type="entry name" value="AAA"/>
    <property type="match status" value="1"/>
</dbReference>
<dbReference type="Proteomes" id="UP000543554">
    <property type="component" value="Unassembled WGS sequence"/>
</dbReference>
<reference evidence="3 4" key="1">
    <citation type="submission" date="2020-08" db="EMBL/GenBank/DDBJ databases">
        <title>Genomic Encyclopedia of Type Strains, Phase IV (KMG-IV): sequencing the most valuable type-strain genomes for metagenomic binning, comparative biology and taxonomic classification.</title>
        <authorList>
            <person name="Goeker M."/>
        </authorList>
    </citation>
    <scope>NUCLEOTIDE SEQUENCE [LARGE SCALE GENOMIC DNA]</scope>
    <source>
        <strain evidence="3 4">DSM 11490</strain>
    </source>
</reference>
<dbReference type="GO" id="GO:0004176">
    <property type="term" value="F:ATP-dependent peptidase activity"/>
    <property type="evidence" value="ECO:0007669"/>
    <property type="project" value="InterPro"/>
</dbReference>
<gene>
    <name evidence="3" type="ORF">HNR51_000036</name>
</gene>
<comment type="caution">
    <text evidence="3">The sequence shown here is derived from an EMBL/GenBank/DDBJ whole genome shotgun (WGS) entry which is preliminary data.</text>
</comment>
<dbReference type="GO" id="GO:0016887">
    <property type="term" value="F:ATP hydrolysis activity"/>
    <property type="evidence" value="ECO:0007669"/>
    <property type="project" value="InterPro"/>
</dbReference>
<dbReference type="GO" id="GO:0003697">
    <property type="term" value="F:single-stranded DNA binding"/>
    <property type="evidence" value="ECO:0007669"/>
    <property type="project" value="TreeGrafter"/>
</dbReference>
<dbReference type="GO" id="GO:0004252">
    <property type="term" value="F:serine-type endopeptidase activity"/>
    <property type="evidence" value="ECO:0007669"/>
    <property type="project" value="InterPro"/>
</dbReference>
<evidence type="ECO:0000313" key="4">
    <source>
        <dbReference type="Proteomes" id="UP000543554"/>
    </source>
</evidence>
<dbReference type="InterPro" id="IPR003959">
    <property type="entry name" value="ATPase_AAA_core"/>
</dbReference>
<feature type="region of interest" description="Disordered" evidence="1">
    <location>
        <begin position="215"/>
        <end position="238"/>
    </location>
</feature>
<dbReference type="InterPro" id="IPR027417">
    <property type="entry name" value="P-loop_NTPase"/>
</dbReference>
<dbReference type="RefSeq" id="WP_182553631.1">
    <property type="nucleotide sequence ID" value="NZ_BPRF01000035.1"/>
</dbReference>
<sequence length="536" mass="58223">MTDEIRRAERARALRHAYTPPDTVTAPATLRQLRYGWPLLWGHPGPDLLAWSRSIPLDGLPRGVLDALAALDEGTVTVAVASTLTEAFADAAADTRLTSDVRDDCQEYASRCRFSTAWLGDYANSVLAMHETDVYLGGTFDDCERRALMVTRTEFSYLGHQILQGGHDPKHPVPRAQMRERAWQDLLSESEVVRFCAALDQGETRSAIRAVVRRGPVRDDTGTDPRDPDFDPLDLGDEVAGPPPDTLLALPRLGAGLKPDALKELKAAVGAIVGKHLPLVTVPASWAGFVAALDAEFPQFADVTRAIVRLQGGRRTWGGLRVILTGPPGAGKTRYVRRLCELAGLHLARIPCDASADNSSVAATPRRWQTGHPCRALAEMVASMTANPAMLLDELGRASGTQQSNGGRLYDALVGMTDPENASAYHDQFVEAQADLSHVPWIATANDVASVPAALLDRFVQLDCALPGPEHLRILAPQVSREACRQRGLDEAWGTLDETDLSLLAQHWRGGSMRRLARLVDVLMAVRLDPSSGPRH</sequence>
<keyword evidence="4" id="KW-1185">Reference proteome</keyword>
<dbReference type="GO" id="GO:0006515">
    <property type="term" value="P:protein quality control for misfolded or incompletely synthesized proteins"/>
    <property type="evidence" value="ECO:0007669"/>
    <property type="project" value="TreeGrafter"/>
</dbReference>
<dbReference type="SUPFAM" id="SSF52540">
    <property type="entry name" value="P-loop containing nucleoside triphosphate hydrolases"/>
    <property type="match status" value="1"/>
</dbReference>
<accession>A0AA40RXQ4</accession>
<protein>
    <recommendedName>
        <fullName evidence="2">ATPase AAA-type core domain-containing protein</fullName>
    </recommendedName>
</protein>